<evidence type="ECO:0000256" key="6">
    <source>
        <dbReference type="SAM" id="Phobius"/>
    </source>
</evidence>
<accession>A0ABW5XZN0</accession>
<evidence type="ECO:0000256" key="3">
    <source>
        <dbReference type="ARBA" id="ARBA00022692"/>
    </source>
</evidence>
<name>A0ABW5XZN0_9BACL</name>
<comment type="caution">
    <text evidence="7">The sequence shown here is derived from an EMBL/GenBank/DDBJ whole genome shotgun (WGS) entry which is preliminary data.</text>
</comment>
<evidence type="ECO:0000256" key="2">
    <source>
        <dbReference type="ARBA" id="ARBA00009694"/>
    </source>
</evidence>
<keyword evidence="4 6" id="KW-1133">Transmembrane helix</keyword>
<keyword evidence="3 6" id="KW-0812">Transmembrane</keyword>
<feature type="transmembrane region" description="Helical" evidence="6">
    <location>
        <begin position="110"/>
        <end position="129"/>
    </location>
</feature>
<evidence type="ECO:0000256" key="4">
    <source>
        <dbReference type="ARBA" id="ARBA00022989"/>
    </source>
</evidence>
<keyword evidence="8" id="KW-1185">Reference proteome</keyword>
<dbReference type="Pfam" id="PF04241">
    <property type="entry name" value="DUF423"/>
    <property type="match status" value="1"/>
</dbReference>
<dbReference type="PANTHER" id="PTHR43461">
    <property type="entry name" value="TRANSMEMBRANE PROTEIN 256"/>
    <property type="match status" value="1"/>
</dbReference>
<dbReference type="EMBL" id="JBHUOR010000041">
    <property type="protein sequence ID" value="MFD2868544.1"/>
    <property type="molecule type" value="Genomic_DNA"/>
</dbReference>
<sequence>MMEFEEGVKKMLVTGSVIAMLAVVIGAFGAHALKTRFEGTNYGETWETAVKYQMYHALGLILIGILQFDTLLGAQSIFSTASWLMVIGIILFSGSLYVLALTGIKKLGAITPLGGLCLIAAWLCVAIGVA</sequence>
<evidence type="ECO:0000313" key="8">
    <source>
        <dbReference type="Proteomes" id="UP001597568"/>
    </source>
</evidence>
<dbReference type="Proteomes" id="UP001597568">
    <property type="component" value="Unassembled WGS sequence"/>
</dbReference>
<dbReference type="RefSeq" id="WP_380147597.1">
    <property type="nucleotide sequence ID" value="NZ_JBHUOR010000041.1"/>
</dbReference>
<keyword evidence="5 6" id="KW-0472">Membrane</keyword>
<reference evidence="8" key="1">
    <citation type="journal article" date="2019" name="Int. J. Syst. Evol. Microbiol.">
        <title>The Global Catalogue of Microorganisms (GCM) 10K type strain sequencing project: providing services to taxonomists for standard genome sequencing and annotation.</title>
        <authorList>
            <consortium name="The Broad Institute Genomics Platform"/>
            <consortium name="The Broad Institute Genome Sequencing Center for Infectious Disease"/>
            <person name="Wu L."/>
            <person name="Ma J."/>
        </authorList>
    </citation>
    <scope>NUCLEOTIDE SEQUENCE [LARGE SCALE GENOMIC DNA]</scope>
    <source>
        <strain evidence="8">KCTC 33522</strain>
    </source>
</reference>
<comment type="similarity">
    <text evidence="2">Belongs to the UPF0382 family.</text>
</comment>
<feature type="transmembrane region" description="Helical" evidence="6">
    <location>
        <begin position="84"/>
        <end position="104"/>
    </location>
</feature>
<feature type="transmembrane region" description="Helical" evidence="6">
    <location>
        <begin position="12"/>
        <end position="33"/>
    </location>
</feature>
<protein>
    <submittedName>
        <fullName evidence="7">DUF423 domain-containing protein</fullName>
    </submittedName>
</protein>
<comment type="subcellular location">
    <subcellularLocation>
        <location evidence="1">Membrane</location>
        <topology evidence="1">Multi-pass membrane protein</topology>
    </subcellularLocation>
</comment>
<evidence type="ECO:0000313" key="7">
    <source>
        <dbReference type="EMBL" id="MFD2868544.1"/>
    </source>
</evidence>
<proteinExistence type="inferred from homology"/>
<evidence type="ECO:0000256" key="5">
    <source>
        <dbReference type="ARBA" id="ARBA00023136"/>
    </source>
</evidence>
<organism evidence="7 8">
    <name type="scientific">Kurthia populi</name>
    <dbReference type="NCBI Taxonomy" id="1562132"/>
    <lineage>
        <taxon>Bacteria</taxon>
        <taxon>Bacillati</taxon>
        <taxon>Bacillota</taxon>
        <taxon>Bacilli</taxon>
        <taxon>Bacillales</taxon>
        <taxon>Caryophanaceae</taxon>
        <taxon>Kurthia</taxon>
    </lineage>
</organism>
<evidence type="ECO:0000256" key="1">
    <source>
        <dbReference type="ARBA" id="ARBA00004141"/>
    </source>
</evidence>
<feature type="transmembrane region" description="Helical" evidence="6">
    <location>
        <begin position="53"/>
        <end position="72"/>
    </location>
</feature>
<gene>
    <name evidence="7" type="ORF">ACFSY7_08530</name>
</gene>
<dbReference type="PANTHER" id="PTHR43461:SF1">
    <property type="entry name" value="TRANSMEMBRANE PROTEIN 256"/>
    <property type="match status" value="1"/>
</dbReference>
<dbReference type="InterPro" id="IPR006696">
    <property type="entry name" value="DUF423"/>
</dbReference>